<dbReference type="eggNOG" id="ENOG502SKFJ">
    <property type="taxonomic scope" value="Eukaryota"/>
</dbReference>
<feature type="coiled-coil region" evidence="1">
    <location>
        <begin position="353"/>
        <end position="398"/>
    </location>
</feature>
<reference evidence="3" key="2">
    <citation type="submission" date="2010-04" db="EMBL/GenBank/DDBJ databases">
        <authorList>
            <person name="Buell R."/>
            <person name="Hamilton J."/>
            <person name="Hostetler J."/>
        </authorList>
    </citation>
    <scope>NUCLEOTIDE SEQUENCE [LARGE SCALE GENOMIC DNA]</scope>
    <source>
        <strain evidence="3">DAOM:BR144</strain>
    </source>
</reference>
<evidence type="ECO:0000313" key="3">
    <source>
        <dbReference type="Proteomes" id="UP000019132"/>
    </source>
</evidence>
<dbReference type="VEuPathDB" id="FungiDB:PYU1_G009535"/>
<dbReference type="AlphaFoldDB" id="K3WX55"/>
<dbReference type="Proteomes" id="UP000019132">
    <property type="component" value="Unassembled WGS sequence"/>
</dbReference>
<keyword evidence="3" id="KW-1185">Reference proteome</keyword>
<dbReference type="InParanoid" id="K3WX55"/>
<reference evidence="3" key="1">
    <citation type="journal article" date="2010" name="Genome Biol.">
        <title>Genome sequence of the necrotrophic plant pathogen Pythium ultimum reveals original pathogenicity mechanisms and effector repertoire.</title>
        <authorList>
            <person name="Levesque C.A."/>
            <person name="Brouwer H."/>
            <person name="Cano L."/>
            <person name="Hamilton J.P."/>
            <person name="Holt C."/>
            <person name="Huitema E."/>
            <person name="Raffaele S."/>
            <person name="Robideau G.P."/>
            <person name="Thines M."/>
            <person name="Win J."/>
            <person name="Zerillo M.M."/>
            <person name="Beakes G.W."/>
            <person name="Boore J.L."/>
            <person name="Busam D."/>
            <person name="Dumas B."/>
            <person name="Ferriera S."/>
            <person name="Fuerstenberg S.I."/>
            <person name="Gachon C.M."/>
            <person name="Gaulin E."/>
            <person name="Govers F."/>
            <person name="Grenville-Briggs L."/>
            <person name="Horner N."/>
            <person name="Hostetler J."/>
            <person name="Jiang R.H."/>
            <person name="Johnson J."/>
            <person name="Krajaejun T."/>
            <person name="Lin H."/>
            <person name="Meijer H.J."/>
            <person name="Moore B."/>
            <person name="Morris P."/>
            <person name="Phuntmart V."/>
            <person name="Puiu D."/>
            <person name="Shetty J."/>
            <person name="Stajich J.E."/>
            <person name="Tripathy S."/>
            <person name="Wawra S."/>
            <person name="van West P."/>
            <person name="Whitty B.R."/>
            <person name="Coutinho P.M."/>
            <person name="Henrissat B."/>
            <person name="Martin F."/>
            <person name="Thomas P.D."/>
            <person name="Tyler B.M."/>
            <person name="De Vries R.P."/>
            <person name="Kamoun S."/>
            <person name="Yandell M."/>
            <person name="Tisserat N."/>
            <person name="Buell C.R."/>
        </authorList>
    </citation>
    <scope>NUCLEOTIDE SEQUENCE</scope>
    <source>
        <strain evidence="3">DAOM:BR144</strain>
    </source>
</reference>
<proteinExistence type="predicted"/>
<evidence type="ECO:0000313" key="2">
    <source>
        <dbReference type="EnsemblProtists" id="PYU1_T009553"/>
    </source>
</evidence>
<reference evidence="2" key="3">
    <citation type="submission" date="2015-02" db="UniProtKB">
        <authorList>
            <consortium name="EnsemblProtists"/>
        </authorList>
    </citation>
    <scope>IDENTIFICATION</scope>
    <source>
        <strain evidence="2">DAOM BR144</strain>
    </source>
</reference>
<sequence>MRVSIGLDERNTKKRTPIHFGDQICFISDASDLPLSIGDNGRTCRVQNLSVGPHMMFTIVDFRNPTRHTEVTASDEFWLRVDTTLFDPDWGCSVDEYDVRSLLSDTQFFLGCAGSIDDERDTMDSCFSNELPTSTNEHLHGTAGKYALPRLSLTRQKQARRNTSESHSHDTFRLVAMKATVPAVEYYGDDKATREYTMETNEHIMRLARWKFAANNESIHGSSSLPKPHNTSTPRIDTTCEESLLLNCTSVYLSLNHFIVEYERDWERAVMRDYSKRCNGLEEAIDFLKKRGKRQALPASWQIRLLHQGLRPESPTKAVANSQFGPRSNSPLKVLGEITASPIEWLRTKHELMEKNEAKIKEKRSLVRAAKQSYEQVAKQSNSKLAEIEKRKAQHQLAYFQNRYHAIFTEDADERTDHG</sequence>
<dbReference type="EMBL" id="GL376622">
    <property type="status" value="NOT_ANNOTATED_CDS"/>
    <property type="molecule type" value="Genomic_DNA"/>
</dbReference>
<keyword evidence="1" id="KW-0175">Coiled coil</keyword>
<organism evidence="2 3">
    <name type="scientific">Globisporangium ultimum (strain ATCC 200006 / CBS 805.95 / DAOM BR144)</name>
    <name type="common">Pythium ultimum</name>
    <dbReference type="NCBI Taxonomy" id="431595"/>
    <lineage>
        <taxon>Eukaryota</taxon>
        <taxon>Sar</taxon>
        <taxon>Stramenopiles</taxon>
        <taxon>Oomycota</taxon>
        <taxon>Peronosporomycetes</taxon>
        <taxon>Pythiales</taxon>
        <taxon>Pythiaceae</taxon>
        <taxon>Globisporangium</taxon>
    </lineage>
</organism>
<name>K3WX55_GLOUD</name>
<dbReference type="EnsemblProtists" id="PYU1_T009553">
    <property type="protein sequence ID" value="PYU1_T009553"/>
    <property type="gene ID" value="PYU1_G009535"/>
</dbReference>
<evidence type="ECO:0000256" key="1">
    <source>
        <dbReference type="SAM" id="Coils"/>
    </source>
</evidence>
<protein>
    <submittedName>
        <fullName evidence="2">Uncharacterized protein</fullName>
    </submittedName>
</protein>
<dbReference type="HOGENOM" id="CLU_035775_0_0_1"/>
<accession>K3WX55</accession>